<feature type="domain" description="PAS" evidence="10">
    <location>
        <begin position="266"/>
        <end position="314"/>
    </location>
</feature>
<dbReference type="Pfam" id="PF00989">
    <property type="entry name" value="PAS"/>
    <property type="match status" value="1"/>
</dbReference>
<dbReference type="CDD" id="cd06225">
    <property type="entry name" value="HAMP"/>
    <property type="match status" value="1"/>
</dbReference>
<dbReference type="PANTHER" id="PTHR43711:SF31">
    <property type="entry name" value="HISTIDINE KINASE"/>
    <property type="match status" value="1"/>
</dbReference>
<comment type="catalytic activity">
    <reaction evidence="1">
        <text>ATP + protein L-histidine = ADP + protein N-phospho-L-histidine.</text>
        <dbReference type="EC" id="2.7.13.3"/>
    </reaction>
</comment>
<dbReference type="EMBL" id="JAESWC010000002">
    <property type="protein sequence ID" value="MBL4935970.1"/>
    <property type="molecule type" value="Genomic_DNA"/>
</dbReference>
<proteinExistence type="predicted"/>
<dbReference type="InterPro" id="IPR000014">
    <property type="entry name" value="PAS"/>
</dbReference>
<evidence type="ECO:0000256" key="1">
    <source>
        <dbReference type="ARBA" id="ARBA00000085"/>
    </source>
</evidence>
<dbReference type="InterPro" id="IPR003660">
    <property type="entry name" value="HAMP_dom"/>
</dbReference>
<keyword evidence="6" id="KW-0418">Kinase</keyword>
<dbReference type="RefSeq" id="WP_202748551.1">
    <property type="nucleotide sequence ID" value="NZ_JAESWC010000002.1"/>
</dbReference>
<evidence type="ECO:0000259" key="9">
    <source>
        <dbReference type="PROSITE" id="PS50109"/>
    </source>
</evidence>
<dbReference type="SUPFAM" id="SSF55785">
    <property type="entry name" value="PYP-like sensor domain (PAS domain)"/>
    <property type="match status" value="1"/>
</dbReference>
<accession>A0ABS1T9F2</accession>
<sequence>MLKTLKGKFLIVYLLLVFILAVVGATSIANIYSLGKSIQGLMTDNYKSINAAGYMLDALEGQNSAALTYINTNKNKGISDFNKNSGYFYQWYNVEASNITEKNEKQFVEDINNSYTAYLTLFSRLQETAINSDNSKVINFYNDEMYPEYSNLKKLLRDLSILNEKAMFSGKERVINASEKSMNIVIILSVLSIIGGLTAAWLSLIKFLSPLYALRDNMKALKEGELNKQTKIVSQDEIGELSKEFNDMTKRLMQFEQSTLGKVLAEKNKSLAIVKSISDPIIVMDTNYKIVLINEAFEQLFNLEEKIVLNKYFLEVVRNGELYDYIKNIYNSEEDKIEQKIFYFNYNSKDYYYNVLVTRLRETDNKRYGLVVLFQNVTGLKEIEKLKSDFIATVSHEFKTPLTSIMMGASLIGDEAAGGLSKKQQEIVETINEESEKLLNLVNNLLHLSKLESSKSIFNIEDCTIEAIVENSIKSFVSEAKERNISLQYNPIGSSIKVKVDFDKTLWVLNNLISNALKFTEAGDKILIRSFVKQNRMCVSVKDTGKGIPEDYVEKIFEKFVQVKGTEDRGTGLGLSIAKEIVEAQGGEIWCESELHEGSIFTFTLPLEEKF</sequence>
<dbReference type="Pfam" id="PF12729">
    <property type="entry name" value="4HB_MCP_1"/>
    <property type="match status" value="1"/>
</dbReference>
<evidence type="ECO:0000256" key="4">
    <source>
        <dbReference type="ARBA" id="ARBA00022553"/>
    </source>
</evidence>
<dbReference type="CDD" id="cd16922">
    <property type="entry name" value="HATPase_EvgS-ArcB-TorS-like"/>
    <property type="match status" value="1"/>
</dbReference>
<comment type="caution">
    <text evidence="12">The sequence shown here is derived from an EMBL/GenBank/DDBJ whole genome shotgun (WGS) entry which is preliminary data.</text>
</comment>
<evidence type="ECO:0000259" key="11">
    <source>
        <dbReference type="PROSITE" id="PS50885"/>
    </source>
</evidence>
<dbReference type="SUPFAM" id="SSF55874">
    <property type="entry name" value="ATPase domain of HSP90 chaperone/DNA topoisomerase II/histidine kinase"/>
    <property type="match status" value="1"/>
</dbReference>
<organism evidence="12 13">
    <name type="scientific">Clostridium rhizosphaerae</name>
    <dbReference type="NCBI Taxonomy" id="2803861"/>
    <lineage>
        <taxon>Bacteria</taxon>
        <taxon>Bacillati</taxon>
        <taxon>Bacillota</taxon>
        <taxon>Clostridia</taxon>
        <taxon>Eubacteriales</taxon>
        <taxon>Clostridiaceae</taxon>
        <taxon>Clostridium</taxon>
    </lineage>
</organism>
<dbReference type="InterPro" id="IPR004358">
    <property type="entry name" value="Sig_transdc_His_kin-like_C"/>
</dbReference>
<keyword evidence="5" id="KW-0808">Transferase</keyword>
<keyword evidence="13" id="KW-1185">Reference proteome</keyword>
<evidence type="ECO:0000259" key="10">
    <source>
        <dbReference type="PROSITE" id="PS50112"/>
    </source>
</evidence>
<dbReference type="InterPro" id="IPR024478">
    <property type="entry name" value="HlyB_4HB_MCP"/>
</dbReference>
<dbReference type="PROSITE" id="PS50112">
    <property type="entry name" value="PAS"/>
    <property type="match status" value="1"/>
</dbReference>
<dbReference type="SMART" id="SM00304">
    <property type="entry name" value="HAMP"/>
    <property type="match status" value="1"/>
</dbReference>
<dbReference type="PANTHER" id="PTHR43711">
    <property type="entry name" value="TWO-COMPONENT HISTIDINE KINASE"/>
    <property type="match status" value="1"/>
</dbReference>
<evidence type="ECO:0000256" key="3">
    <source>
        <dbReference type="ARBA" id="ARBA00012438"/>
    </source>
</evidence>
<feature type="domain" description="Histidine kinase" evidence="9">
    <location>
        <begin position="393"/>
        <end position="609"/>
    </location>
</feature>
<dbReference type="NCBIfam" id="TIGR00229">
    <property type="entry name" value="sensory_box"/>
    <property type="match status" value="1"/>
</dbReference>
<dbReference type="InterPro" id="IPR013767">
    <property type="entry name" value="PAS_fold"/>
</dbReference>
<gene>
    <name evidence="12" type="ORF">JK636_09375</name>
</gene>
<dbReference type="Pfam" id="PF00672">
    <property type="entry name" value="HAMP"/>
    <property type="match status" value="1"/>
</dbReference>
<dbReference type="SUPFAM" id="SSF158472">
    <property type="entry name" value="HAMP domain-like"/>
    <property type="match status" value="1"/>
</dbReference>
<dbReference type="PROSITE" id="PS50109">
    <property type="entry name" value="HIS_KIN"/>
    <property type="match status" value="1"/>
</dbReference>
<dbReference type="PRINTS" id="PR00344">
    <property type="entry name" value="BCTRLSENSOR"/>
</dbReference>
<dbReference type="InterPro" id="IPR036097">
    <property type="entry name" value="HisK_dim/P_sf"/>
</dbReference>
<keyword evidence="7" id="KW-0902">Two-component regulatory system</keyword>
<evidence type="ECO:0000256" key="5">
    <source>
        <dbReference type="ARBA" id="ARBA00022679"/>
    </source>
</evidence>
<dbReference type="SMART" id="SM00387">
    <property type="entry name" value="HATPase_c"/>
    <property type="match status" value="1"/>
</dbReference>
<dbReference type="SMART" id="SM00388">
    <property type="entry name" value="HisKA"/>
    <property type="match status" value="1"/>
</dbReference>
<dbReference type="InterPro" id="IPR036890">
    <property type="entry name" value="HATPase_C_sf"/>
</dbReference>
<dbReference type="Pfam" id="PF02518">
    <property type="entry name" value="HATPase_c"/>
    <property type="match status" value="1"/>
</dbReference>
<dbReference type="InterPro" id="IPR035965">
    <property type="entry name" value="PAS-like_dom_sf"/>
</dbReference>
<evidence type="ECO:0000256" key="7">
    <source>
        <dbReference type="ARBA" id="ARBA00023012"/>
    </source>
</evidence>
<dbReference type="CDD" id="cd00082">
    <property type="entry name" value="HisKA"/>
    <property type="match status" value="1"/>
</dbReference>
<name>A0ABS1T9F2_9CLOT</name>
<dbReference type="InterPro" id="IPR003594">
    <property type="entry name" value="HATPase_dom"/>
</dbReference>
<evidence type="ECO:0000256" key="2">
    <source>
        <dbReference type="ARBA" id="ARBA00004370"/>
    </source>
</evidence>
<keyword evidence="8" id="KW-1133">Transmembrane helix</keyword>
<dbReference type="Gene3D" id="1.10.287.130">
    <property type="match status" value="1"/>
</dbReference>
<feature type="transmembrane region" description="Helical" evidence="8">
    <location>
        <begin position="184"/>
        <end position="205"/>
    </location>
</feature>
<keyword evidence="8" id="KW-0472">Membrane</keyword>
<reference evidence="12 13" key="1">
    <citation type="submission" date="2021-01" db="EMBL/GenBank/DDBJ databases">
        <title>Genome public.</title>
        <authorList>
            <person name="Liu C."/>
            <person name="Sun Q."/>
        </authorList>
    </citation>
    <scope>NUCLEOTIDE SEQUENCE [LARGE SCALE GENOMIC DNA]</scope>
    <source>
        <strain evidence="12 13">YIM B02515</strain>
    </source>
</reference>
<dbReference type="SMART" id="SM00091">
    <property type="entry name" value="PAS"/>
    <property type="match status" value="1"/>
</dbReference>
<dbReference type="InterPro" id="IPR005467">
    <property type="entry name" value="His_kinase_dom"/>
</dbReference>
<dbReference type="CDD" id="cd00130">
    <property type="entry name" value="PAS"/>
    <property type="match status" value="1"/>
</dbReference>
<feature type="domain" description="HAMP" evidence="11">
    <location>
        <begin position="205"/>
        <end position="257"/>
    </location>
</feature>
<dbReference type="InterPro" id="IPR050736">
    <property type="entry name" value="Sensor_HK_Regulatory"/>
</dbReference>
<dbReference type="Gene3D" id="6.10.340.10">
    <property type="match status" value="1"/>
</dbReference>
<dbReference type="PROSITE" id="PS50885">
    <property type="entry name" value="HAMP"/>
    <property type="match status" value="1"/>
</dbReference>
<dbReference type="EC" id="2.7.13.3" evidence="3"/>
<keyword evidence="4" id="KW-0597">Phosphoprotein</keyword>
<dbReference type="SUPFAM" id="SSF47384">
    <property type="entry name" value="Homodimeric domain of signal transducing histidine kinase"/>
    <property type="match status" value="1"/>
</dbReference>
<dbReference type="Pfam" id="PF00512">
    <property type="entry name" value="HisKA"/>
    <property type="match status" value="1"/>
</dbReference>
<dbReference type="Gene3D" id="3.30.450.20">
    <property type="entry name" value="PAS domain"/>
    <property type="match status" value="1"/>
</dbReference>
<protein>
    <recommendedName>
        <fullName evidence="3">histidine kinase</fullName>
        <ecNumber evidence="3">2.7.13.3</ecNumber>
    </recommendedName>
</protein>
<keyword evidence="8" id="KW-0812">Transmembrane</keyword>
<comment type="subcellular location">
    <subcellularLocation>
        <location evidence="2">Membrane</location>
    </subcellularLocation>
</comment>
<evidence type="ECO:0000256" key="6">
    <source>
        <dbReference type="ARBA" id="ARBA00022777"/>
    </source>
</evidence>
<evidence type="ECO:0000313" key="13">
    <source>
        <dbReference type="Proteomes" id="UP000632377"/>
    </source>
</evidence>
<dbReference type="Gene3D" id="3.30.565.10">
    <property type="entry name" value="Histidine kinase-like ATPase, C-terminal domain"/>
    <property type="match status" value="1"/>
</dbReference>
<dbReference type="InterPro" id="IPR003661">
    <property type="entry name" value="HisK_dim/P_dom"/>
</dbReference>
<dbReference type="Proteomes" id="UP000632377">
    <property type="component" value="Unassembled WGS sequence"/>
</dbReference>
<evidence type="ECO:0000313" key="12">
    <source>
        <dbReference type="EMBL" id="MBL4935970.1"/>
    </source>
</evidence>
<evidence type="ECO:0000256" key="8">
    <source>
        <dbReference type="SAM" id="Phobius"/>
    </source>
</evidence>